<evidence type="ECO:0000313" key="2">
    <source>
        <dbReference type="Proteomes" id="UP000734854"/>
    </source>
</evidence>
<evidence type="ECO:0000313" key="1">
    <source>
        <dbReference type="EMBL" id="KAG6535014.1"/>
    </source>
</evidence>
<comment type="caution">
    <text evidence="1">The sequence shown here is derived from an EMBL/GenBank/DDBJ whole genome shotgun (WGS) entry which is preliminary data.</text>
</comment>
<dbReference type="Gene3D" id="2.40.50.140">
    <property type="entry name" value="Nucleic acid-binding proteins"/>
    <property type="match status" value="1"/>
</dbReference>
<dbReference type="EMBL" id="JACMSC010000002">
    <property type="protein sequence ID" value="KAG6535014.1"/>
    <property type="molecule type" value="Genomic_DNA"/>
</dbReference>
<organism evidence="1 2">
    <name type="scientific">Zingiber officinale</name>
    <name type="common">Ginger</name>
    <name type="synonym">Amomum zingiber</name>
    <dbReference type="NCBI Taxonomy" id="94328"/>
    <lineage>
        <taxon>Eukaryota</taxon>
        <taxon>Viridiplantae</taxon>
        <taxon>Streptophyta</taxon>
        <taxon>Embryophyta</taxon>
        <taxon>Tracheophyta</taxon>
        <taxon>Spermatophyta</taxon>
        <taxon>Magnoliopsida</taxon>
        <taxon>Liliopsida</taxon>
        <taxon>Zingiberales</taxon>
        <taxon>Zingiberaceae</taxon>
        <taxon>Zingiber</taxon>
    </lineage>
</organism>
<dbReference type="SUPFAM" id="SSF50249">
    <property type="entry name" value="Nucleic acid-binding proteins"/>
    <property type="match status" value="1"/>
</dbReference>
<name>A0A8J5I405_ZINOF</name>
<dbReference type="Proteomes" id="UP000734854">
    <property type="component" value="Unassembled WGS sequence"/>
</dbReference>
<accession>A0A8J5I405</accession>
<dbReference type="InterPro" id="IPR012340">
    <property type="entry name" value="NA-bd_OB-fold"/>
</dbReference>
<reference evidence="1 2" key="1">
    <citation type="submission" date="2020-08" db="EMBL/GenBank/DDBJ databases">
        <title>Plant Genome Project.</title>
        <authorList>
            <person name="Zhang R.-G."/>
        </authorList>
    </citation>
    <scope>NUCLEOTIDE SEQUENCE [LARGE SCALE GENOMIC DNA]</scope>
    <source>
        <tissue evidence="1">Rhizome</tissue>
    </source>
</reference>
<protein>
    <submittedName>
        <fullName evidence="1">Uncharacterized protein</fullName>
    </submittedName>
</protein>
<sequence>MTTSTRCTYWSMRASDFLSISIHNEPYHPTTFTTQRGTPVSMVETLGRVISLQRTALTLSIRIYDGSGQIPCIQTLEPAHGTYVAPDIARRQAEPVELRKLVRVLGKLDLGPDGALQLIDCYFMVEHRPNADTLHIYNCMLLHWKEDNKCV</sequence>
<gene>
    <name evidence="1" type="ORF">ZIOFF_008931</name>
</gene>
<dbReference type="AlphaFoldDB" id="A0A8J5I405"/>
<keyword evidence="2" id="KW-1185">Reference proteome</keyword>
<proteinExistence type="predicted"/>